<keyword evidence="2" id="KW-1185">Reference proteome</keyword>
<evidence type="ECO:0008006" key="3">
    <source>
        <dbReference type="Google" id="ProtNLM"/>
    </source>
</evidence>
<evidence type="ECO:0000313" key="1">
    <source>
        <dbReference type="EMBL" id="WQJ53721.1"/>
    </source>
</evidence>
<sequence length="121" mass="14352">MKQKHKLFVLCNDKFKDDPVYACVQGGHAVAQYMLDNVEYDEYWKNDFLIYLWMSQDAFDRIDQTGYSFGYPFFRDIPISIWREPDQNNVITSIAVFEDDIMEDSNGDVIMRMLKKLNTVK</sequence>
<organism evidence="1 2">
    <name type="scientific">phage Lak_Megaphage_Sonny</name>
    <dbReference type="NCBI Taxonomy" id="3109229"/>
    <lineage>
        <taxon>Viruses</taxon>
        <taxon>Duplodnaviria</taxon>
        <taxon>Heunggongvirae</taxon>
        <taxon>Uroviricota</taxon>
        <taxon>Caudoviricetes</taxon>
        <taxon>Caudoviricetes code 15 clade</taxon>
    </lineage>
</organism>
<protein>
    <recommendedName>
        <fullName evidence="3">Aminoacyl-tRNA hydrolase</fullName>
    </recommendedName>
</protein>
<proteinExistence type="predicted"/>
<name>A0ABZ0Z3I7_9CAUD</name>
<dbReference type="EMBL" id="OR769223">
    <property type="protein sequence ID" value="WQJ53721.1"/>
    <property type="molecule type" value="Genomic_DNA"/>
</dbReference>
<accession>A0ABZ0Z3I7</accession>
<evidence type="ECO:0000313" key="2">
    <source>
        <dbReference type="Proteomes" id="UP001358193"/>
    </source>
</evidence>
<reference evidence="1 2" key="1">
    <citation type="submission" date="2023-11" db="EMBL/GenBank/DDBJ databases">
        <authorList>
            <person name="Cook R."/>
            <person name="Crisci M."/>
            <person name="Pye H."/>
            <person name="Adriaenssens E."/>
            <person name="Santini J."/>
        </authorList>
    </citation>
    <scope>NUCLEOTIDE SEQUENCE [LARGE SCALE GENOMIC DNA]</scope>
    <source>
        <strain evidence="1">Lak_Megaphage_Sonny</strain>
    </source>
</reference>
<dbReference type="Proteomes" id="UP001358193">
    <property type="component" value="Segment"/>
</dbReference>